<keyword evidence="2" id="KW-1185">Reference proteome</keyword>
<proteinExistence type="predicted"/>
<evidence type="ECO:0000313" key="2">
    <source>
        <dbReference type="Proteomes" id="UP000823775"/>
    </source>
</evidence>
<protein>
    <submittedName>
        <fullName evidence="1">Uncharacterized protein</fullName>
    </submittedName>
</protein>
<accession>A0ABS8W3L2</accession>
<dbReference type="EMBL" id="JACEIK010006278">
    <property type="protein sequence ID" value="MCE2055414.1"/>
    <property type="molecule type" value="Genomic_DNA"/>
</dbReference>
<sequence length="94" mass="10374">TMASGADKGKEVSVARKGFKRLMEGVSLSSSTQKAPPARSFGAKAVEEHGIKCFNTQKEAKYALENWIDKGRLALEFRTIWDTIRLGLGYVLLI</sequence>
<reference evidence="1 2" key="1">
    <citation type="journal article" date="2021" name="BMC Genomics">
        <title>Datura genome reveals duplications of psychoactive alkaloid biosynthetic genes and high mutation rate following tissue culture.</title>
        <authorList>
            <person name="Rajewski A."/>
            <person name="Carter-House D."/>
            <person name="Stajich J."/>
            <person name="Litt A."/>
        </authorList>
    </citation>
    <scope>NUCLEOTIDE SEQUENCE [LARGE SCALE GENOMIC DNA]</scope>
    <source>
        <strain evidence="1">AR-01</strain>
    </source>
</reference>
<evidence type="ECO:0000313" key="1">
    <source>
        <dbReference type="EMBL" id="MCE2055414.1"/>
    </source>
</evidence>
<gene>
    <name evidence="1" type="ORF">HAX54_042540</name>
</gene>
<organism evidence="1 2">
    <name type="scientific">Datura stramonium</name>
    <name type="common">Jimsonweed</name>
    <name type="synonym">Common thornapple</name>
    <dbReference type="NCBI Taxonomy" id="4076"/>
    <lineage>
        <taxon>Eukaryota</taxon>
        <taxon>Viridiplantae</taxon>
        <taxon>Streptophyta</taxon>
        <taxon>Embryophyta</taxon>
        <taxon>Tracheophyta</taxon>
        <taxon>Spermatophyta</taxon>
        <taxon>Magnoliopsida</taxon>
        <taxon>eudicotyledons</taxon>
        <taxon>Gunneridae</taxon>
        <taxon>Pentapetalae</taxon>
        <taxon>asterids</taxon>
        <taxon>lamiids</taxon>
        <taxon>Solanales</taxon>
        <taxon>Solanaceae</taxon>
        <taxon>Solanoideae</taxon>
        <taxon>Datureae</taxon>
        <taxon>Datura</taxon>
    </lineage>
</organism>
<name>A0ABS8W3L2_DATST</name>
<feature type="non-terminal residue" evidence="1">
    <location>
        <position position="1"/>
    </location>
</feature>
<dbReference type="Proteomes" id="UP000823775">
    <property type="component" value="Unassembled WGS sequence"/>
</dbReference>
<comment type="caution">
    <text evidence="1">The sequence shown here is derived from an EMBL/GenBank/DDBJ whole genome shotgun (WGS) entry which is preliminary data.</text>
</comment>